<feature type="domain" description="HTH araC/xylS-type" evidence="4">
    <location>
        <begin position="145"/>
        <end position="245"/>
    </location>
</feature>
<keyword evidence="3" id="KW-0804">Transcription</keyword>
<keyword evidence="6" id="KW-1185">Reference proteome</keyword>
<comment type="caution">
    <text evidence="5">The sequence shown here is derived from an EMBL/GenBank/DDBJ whole genome shotgun (WGS) entry which is preliminary data.</text>
</comment>
<dbReference type="SUPFAM" id="SSF46689">
    <property type="entry name" value="Homeodomain-like"/>
    <property type="match status" value="1"/>
</dbReference>
<dbReference type="InterPro" id="IPR009057">
    <property type="entry name" value="Homeodomain-like_sf"/>
</dbReference>
<protein>
    <submittedName>
        <fullName evidence="5">AraC family transcriptional regulator</fullName>
    </submittedName>
</protein>
<dbReference type="PANTHER" id="PTHR46796">
    <property type="entry name" value="HTH-TYPE TRANSCRIPTIONAL ACTIVATOR RHAS-RELATED"/>
    <property type="match status" value="1"/>
</dbReference>
<dbReference type="Pfam" id="PF12833">
    <property type="entry name" value="HTH_18"/>
    <property type="match status" value="1"/>
</dbReference>
<dbReference type="Pfam" id="PF20240">
    <property type="entry name" value="DUF6597"/>
    <property type="match status" value="1"/>
</dbReference>
<dbReference type="InterPro" id="IPR046532">
    <property type="entry name" value="DUF6597"/>
</dbReference>
<organism evidence="5 6">
    <name type="scientific">Solirubrobacter phytolaccae</name>
    <dbReference type="NCBI Taxonomy" id="1404360"/>
    <lineage>
        <taxon>Bacteria</taxon>
        <taxon>Bacillati</taxon>
        <taxon>Actinomycetota</taxon>
        <taxon>Thermoleophilia</taxon>
        <taxon>Solirubrobacterales</taxon>
        <taxon>Solirubrobacteraceae</taxon>
        <taxon>Solirubrobacter</taxon>
    </lineage>
</organism>
<reference evidence="5" key="1">
    <citation type="submission" date="2022-10" db="EMBL/GenBank/DDBJ databases">
        <title>The WGS of Solirubrobacter phytolaccae KCTC 29190.</title>
        <authorList>
            <person name="Jiang Z."/>
        </authorList>
    </citation>
    <scope>NUCLEOTIDE SEQUENCE</scope>
    <source>
        <strain evidence="5">KCTC 29190</strain>
    </source>
</reference>
<dbReference type="Gene3D" id="1.10.10.60">
    <property type="entry name" value="Homeodomain-like"/>
    <property type="match status" value="1"/>
</dbReference>
<dbReference type="AlphaFoldDB" id="A0A9X3S9E6"/>
<evidence type="ECO:0000313" key="5">
    <source>
        <dbReference type="EMBL" id="MDA0182553.1"/>
    </source>
</evidence>
<dbReference type="InterPro" id="IPR050204">
    <property type="entry name" value="AraC_XylS_family_regulators"/>
</dbReference>
<dbReference type="GO" id="GO:0043565">
    <property type="term" value="F:sequence-specific DNA binding"/>
    <property type="evidence" value="ECO:0007669"/>
    <property type="project" value="InterPro"/>
</dbReference>
<gene>
    <name evidence="5" type="ORF">OJ997_19745</name>
</gene>
<evidence type="ECO:0000256" key="1">
    <source>
        <dbReference type="ARBA" id="ARBA00023015"/>
    </source>
</evidence>
<dbReference type="SMART" id="SM00342">
    <property type="entry name" value="HTH_ARAC"/>
    <property type="match status" value="1"/>
</dbReference>
<keyword evidence="1" id="KW-0805">Transcription regulation</keyword>
<evidence type="ECO:0000259" key="4">
    <source>
        <dbReference type="PROSITE" id="PS01124"/>
    </source>
</evidence>
<proteinExistence type="predicted"/>
<evidence type="ECO:0000313" key="6">
    <source>
        <dbReference type="Proteomes" id="UP001147653"/>
    </source>
</evidence>
<dbReference type="Proteomes" id="UP001147653">
    <property type="component" value="Unassembled WGS sequence"/>
</dbReference>
<dbReference type="RefSeq" id="WP_270026923.1">
    <property type="nucleotide sequence ID" value="NZ_JAPDDP010000037.1"/>
</dbReference>
<evidence type="ECO:0000256" key="2">
    <source>
        <dbReference type="ARBA" id="ARBA00023125"/>
    </source>
</evidence>
<dbReference type="EMBL" id="JAPDDP010000037">
    <property type="protein sequence ID" value="MDA0182553.1"/>
    <property type="molecule type" value="Genomic_DNA"/>
</dbReference>
<dbReference type="GO" id="GO:0003700">
    <property type="term" value="F:DNA-binding transcription factor activity"/>
    <property type="evidence" value="ECO:0007669"/>
    <property type="project" value="InterPro"/>
</dbReference>
<evidence type="ECO:0000256" key="3">
    <source>
        <dbReference type="ARBA" id="ARBA00023163"/>
    </source>
</evidence>
<accession>A0A9X3S9E6</accession>
<dbReference type="InterPro" id="IPR018060">
    <property type="entry name" value="HTH_AraC"/>
</dbReference>
<sequence length="257" mass="28952">MDVESRGILRPEEARRHFDLRRVPPSADLAHLIDRHWVVEWDLTEPYTVEIVTHPSVNLTFEPDGGWITGVFTERWQRELTGSGHVIATKFRPGGFHPFHPVSAHTLTNQVLATDAVFGPFKPTSFAELEDGLRTHGWTDDPRVDEIVELHAAMLRDPSITRVEHLCAHAGYSPRTLQRLFREYVGVTPKWVLDRIRLHEAAERMADGNADWASMALDLGYFDQAHFIKAFKAVVGRSPAAYAIGCRTQPLASTIGT</sequence>
<name>A0A9X3S9E6_9ACTN</name>
<keyword evidence="2" id="KW-0238">DNA-binding</keyword>
<dbReference type="PROSITE" id="PS01124">
    <property type="entry name" value="HTH_ARAC_FAMILY_2"/>
    <property type="match status" value="1"/>
</dbReference>